<organism evidence="2 3">
    <name type="scientific">Falsigemmobacter intermedius</name>
    <dbReference type="NCBI Taxonomy" id="1553448"/>
    <lineage>
        <taxon>Bacteria</taxon>
        <taxon>Pseudomonadati</taxon>
        <taxon>Pseudomonadota</taxon>
        <taxon>Alphaproteobacteria</taxon>
        <taxon>Rhodobacterales</taxon>
        <taxon>Paracoccaceae</taxon>
        <taxon>Falsigemmobacter</taxon>
    </lineage>
</organism>
<dbReference type="OrthoDB" id="9792355at2"/>
<dbReference type="Gene3D" id="3.40.50.720">
    <property type="entry name" value="NAD(P)-binding Rossmann-like Domain"/>
    <property type="match status" value="1"/>
</dbReference>
<dbReference type="CDD" id="cd05233">
    <property type="entry name" value="SDR_c"/>
    <property type="match status" value="1"/>
</dbReference>
<dbReference type="PANTHER" id="PTHR42879">
    <property type="entry name" value="3-OXOACYL-(ACYL-CARRIER-PROTEIN) REDUCTASE"/>
    <property type="match status" value="1"/>
</dbReference>
<dbReference type="PANTHER" id="PTHR42879:SF2">
    <property type="entry name" value="3-OXOACYL-[ACYL-CARRIER-PROTEIN] REDUCTASE FABG"/>
    <property type="match status" value="1"/>
</dbReference>
<dbReference type="NCBIfam" id="NF005559">
    <property type="entry name" value="PRK07231.1"/>
    <property type="match status" value="1"/>
</dbReference>
<dbReference type="Proteomes" id="UP000287168">
    <property type="component" value="Unassembled WGS sequence"/>
</dbReference>
<comment type="caution">
    <text evidence="2">The sequence shown here is derived from an EMBL/GenBank/DDBJ whole genome shotgun (WGS) entry which is preliminary data.</text>
</comment>
<dbReference type="NCBIfam" id="NF009466">
    <property type="entry name" value="PRK12826.1-2"/>
    <property type="match status" value="1"/>
</dbReference>
<dbReference type="PRINTS" id="PR00080">
    <property type="entry name" value="SDRFAMILY"/>
</dbReference>
<dbReference type="Pfam" id="PF13561">
    <property type="entry name" value="adh_short_C2"/>
    <property type="match status" value="1"/>
</dbReference>
<gene>
    <name evidence="2" type="ORF">EP867_16370</name>
</gene>
<dbReference type="InterPro" id="IPR050259">
    <property type="entry name" value="SDR"/>
</dbReference>
<dbReference type="InterPro" id="IPR036291">
    <property type="entry name" value="NAD(P)-bd_dom_sf"/>
</dbReference>
<sequence>MEIRFDGKTILITGAGSGIGAATARELAASGAEVVLSDLTDTAAEGIAAEIRASGGRARAFAADVSRADQVAALVEFASSGPGGLYGLVNNAGISGTPAPTGAHDPEAWQRVIDVNLSGVFYGMRHALPKIAAAGGGAVVNVASILGSVGFANSVGYVSAKHGVVGATKAAALEYATQNIRINAVGPGFIRTPLIEHRLSDDYRRSLEARHPMGRLGAAEEVADLIVYLLSDRAGFITGACYQIDGGYTAQ</sequence>
<dbReference type="PRINTS" id="PR00081">
    <property type="entry name" value="GDHRDH"/>
</dbReference>
<protein>
    <submittedName>
        <fullName evidence="2">SDR family oxidoreductase</fullName>
    </submittedName>
</protein>
<reference evidence="2 3" key="1">
    <citation type="journal article" date="2015" name="Int. J. Syst. Evol. Microbiol.">
        <title>Gemmobacter intermedius sp. nov., isolated from a white stork (Ciconia ciconia).</title>
        <authorList>
            <person name="Kampfer P."/>
            <person name="Jerzak L."/>
            <person name="Wilharm G."/>
            <person name="Golke J."/>
            <person name="Busse H.J."/>
            <person name="Glaeser S.P."/>
        </authorList>
    </citation>
    <scope>NUCLEOTIDE SEQUENCE [LARGE SCALE GENOMIC DNA]</scope>
    <source>
        <strain evidence="2 3">119/4</strain>
    </source>
</reference>
<keyword evidence="3" id="KW-1185">Reference proteome</keyword>
<dbReference type="InterPro" id="IPR002347">
    <property type="entry name" value="SDR_fam"/>
</dbReference>
<evidence type="ECO:0000256" key="1">
    <source>
        <dbReference type="ARBA" id="ARBA00006484"/>
    </source>
</evidence>
<accession>A0A3S3YDC0</accession>
<evidence type="ECO:0000313" key="2">
    <source>
        <dbReference type="EMBL" id="RWY38448.1"/>
    </source>
</evidence>
<dbReference type="AlphaFoldDB" id="A0A3S3YDC0"/>
<comment type="similarity">
    <text evidence="1">Belongs to the short-chain dehydrogenases/reductases (SDR) family.</text>
</comment>
<dbReference type="EMBL" id="SBLC01000037">
    <property type="protein sequence ID" value="RWY38448.1"/>
    <property type="molecule type" value="Genomic_DNA"/>
</dbReference>
<dbReference type="SUPFAM" id="SSF51735">
    <property type="entry name" value="NAD(P)-binding Rossmann-fold domains"/>
    <property type="match status" value="1"/>
</dbReference>
<name>A0A3S3YDC0_9RHOB</name>
<dbReference type="RefSeq" id="WP_128490545.1">
    <property type="nucleotide sequence ID" value="NZ_JBHLXB010000028.1"/>
</dbReference>
<evidence type="ECO:0000313" key="3">
    <source>
        <dbReference type="Proteomes" id="UP000287168"/>
    </source>
</evidence>
<dbReference type="FunFam" id="3.40.50.720:FF:000084">
    <property type="entry name" value="Short-chain dehydrogenase reductase"/>
    <property type="match status" value="1"/>
</dbReference>
<proteinExistence type="inferred from homology"/>